<accession>A0AAV9PN80</accession>
<evidence type="ECO:0000313" key="4">
    <source>
        <dbReference type="EMBL" id="KAK5175277.1"/>
    </source>
</evidence>
<dbReference type="SMART" id="SM00717">
    <property type="entry name" value="SANT"/>
    <property type="match status" value="2"/>
</dbReference>
<dbReference type="PROSITE" id="PS50090">
    <property type="entry name" value="MYB_LIKE"/>
    <property type="match status" value="2"/>
</dbReference>
<dbReference type="EMBL" id="JAVRRT010000001">
    <property type="protein sequence ID" value="KAK5175277.1"/>
    <property type="molecule type" value="Genomic_DNA"/>
</dbReference>
<feature type="region of interest" description="Disordered" evidence="1">
    <location>
        <begin position="139"/>
        <end position="279"/>
    </location>
</feature>
<name>A0AAV9PN80_9PEZI</name>
<reference evidence="4 5" key="1">
    <citation type="submission" date="2023-08" db="EMBL/GenBank/DDBJ databases">
        <title>Black Yeasts Isolated from many extreme environments.</title>
        <authorList>
            <person name="Coleine C."/>
            <person name="Stajich J.E."/>
            <person name="Selbmann L."/>
        </authorList>
    </citation>
    <scope>NUCLEOTIDE SEQUENCE [LARGE SCALE GENOMIC DNA]</scope>
    <source>
        <strain evidence="4 5">CCFEE 5935</strain>
    </source>
</reference>
<dbReference type="GeneID" id="89921765"/>
<organism evidence="4 5">
    <name type="scientific">Saxophila tyrrhenica</name>
    <dbReference type="NCBI Taxonomy" id="1690608"/>
    <lineage>
        <taxon>Eukaryota</taxon>
        <taxon>Fungi</taxon>
        <taxon>Dikarya</taxon>
        <taxon>Ascomycota</taxon>
        <taxon>Pezizomycotina</taxon>
        <taxon>Dothideomycetes</taxon>
        <taxon>Dothideomycetidae</taxon>
        <taxon>Mycosphaerellales</taxon>
        <taxon>Extremaceae</taxon>
        <taxon>Saxophila</taxon>
    </lineage>
</organism>
<dbReference type="SUPFAM" id="SSF46689">
    <property type="entry name" value="Homeodomain-like"/>
    <property type="match status" value="2"/>
</dbReference>
<dbReference type="Proteomes" id="UP001337655">
    <property type="component" value="Unassembled WGS sequence"/>
</dbReference>
<dbReference type="Pfam" id="PF00249">
    <property type="entry name" value="Myb_DNA-binding"/>
    <property type="match status" value="1"/>
</dbReference>
<dbReference type="AlphaFoldDB" id="A0AAV9PN80"/>
<feature type="compositionally biased region" description="Low complexity" evidence="1">
    <location>
        <begin position="147"/>
        <end position="159"/>
    </location>
</feature>
<dbReference type="Gene3D" id="1.10.10.60">
    <property type="entry name" value="Homeodomain-like"/>
    <property type="match status" value="2"/>
</dbReference>
<feature type="domain" description="Myb-like" evidence="2">
    <location>
        <begin position="90"/>
        <end position="132"/>
    </location>
</feature>
<dbReference type="PANTHER" id="PTHR45614">
    <property type="entry name" value="MYB PROTEIN-RELATED"/>
    <property type="match status" value="1"/>
</dbReference>
<dbReference type="InterPro" id="IPR050560">
    <property type="entry name" value="MYB_TF"/>
</dbReference>
<dbReference type="InterPro" id="IPR009057">
    <property type="entry name" value="Homeodomain-like_sf"/>
</dbReference>
<evidence type="ECO:0000259" key="2">
    <source>
        <dbReference type="PROSITE" id="PS50090"/>
    </source>
</evidence>
<gene>
    <name evidence="4" type="ORF">LTR77_000414</name>
</gene>
<protein>
    <submittedName>
        <fullName evidence="4">Uncharacterized protein</fullName>
    </submittedName>
</protein>
<dbReference type="RefSeq" id="XP_064663915.1">
    <property type="nucleotide sequence ID" value="XM_064797681.1"/>
</dbReference>
<feature type="compositionally biased region" description="Low complexity" evidence="1">
    <location>
        <begin position="226"/>
        <end position="247"/>
    </location>
</feature>
<keyword evidence="5" id="KW-1185">Reference proteome</keyword>
<comment type="caution">
    <text evidence="4">The sequence shown here is derived from an EMBL/GenBank/DDBJ whole genome shotgun (WGS) entry which is preliminary data.</text>
</comment>
<dbReference type="CDD" id="cd00167">
    <property type="entry name" value="SANT"/>
    <property type="match status" value="2"/>
</dbReference>
<dbReference type="InterPro" id="IPR017930">
    <property type="entry name" value="Myb_dom"/>
</dbReference>
<sequence>MSVAANALDPAVYAFANSGPPSTRRWALEEGALIVHLRSMGMYWSNIAKHLPGRSTNSCSERHQKLETLERIATNAPGPEQHLSSEPEVPWKPEEDALIIQLRNSGTTWGDIGEHMAGRSGMSCKLRYHNYLRPEPQDHAAANAARQSQQPPGQSSTQQIEAASSDPQFGTLPSVAGRQHAHVQSKLQLPPVLGAKHPDTRQLPPLSSVTSQHGQLPSLSPAHAYGPTAASSSLPGSSSAATLASGLNPPQYGESPVKGQQGPSSSRTTKKPHQSNSRK</sequence>
<evidence type="ECO:0000313" key="5">
    <source>
        <dbReference type="Proteomes" id="UP001337655"/>
    </source>
</evidence>
<evidence type="ECO:0000259" key="3">
    <source>
        <dbReference type="PROSITE" id="PS51294"/>
    </source>
</evidence>
<dbReference type="InterPro" id="IPR001005">
    <property type="entry name" value="SANT/Myb"/>
</dbReference>
<proteinExistence type="predicted"/>
<feature type="domain" description="HTH myb-type" evidence="3">
    <location>
        <begin position="90"/>
        <end position="136"/>
    </location>
</feature>
<feature type="compositionally biased region" description="Polar residues" evidence="1">
    <location>
        <begin position="205"/>
        <end position="218"/>
    </location>
</feature>
<dbReference type="PROSITE" id="PS51294">
    <property type="entry name" value="HTH_MYB"/>
    <property type="match status" value="1"/>
</dbReference>
<evidence type="ECO:0000256" key="1">
    <source>
        <dbReference type="SAM" id="MobiDB-lite"/>
    </source>
</evidence>
<feature type="domain" description="Myb-like" evidence="2">
    <location>
        <begin position="25"/>
        <end position="67"/>
    </location>
</feature>
<feature type="compositionally biased region" description="Basic residues" evidence="1">
    <location>
        <begin position="268"/>
        <end position="279"/>
    </location>
</feature>